<dbReference type="EMBL" id="FNCS01000001">
    <property type="protein sequence ID" value="SDG25122.1"/>
    <property type="molecule type" value="Genomic_DNA"/>
</dbReference>
<proteinExistence type="predicted"/>
<dbReference type="Gene3D" id="1.25.40.80">
    <property type="match status" value="1"/>
</dbReference>
<dbReference type="RefSeq" id="WP_090591360.1">
    <property type="nucleotide sequence ID" value="NZ_FNCS01000001.1"/>
</dbReference>
<dbReference type="PANTHER" id="PTHR38657:SF1">
    <property type="entry name" value="SLR1343 PROTEIN"/>
    <property type="match status" value="1"/>
</dbReference>
<dbReference type="Gene3D" id="1.10.579.10">
    <property type="entry name" value="DNA Cyclobutane Dipyrimidine Photolyase, subunit A, domain 3"/>
    <property type="match status" value="1"/>
</dbReference>
<dbReference type="GO" id="GO:0016829">
    <property type="term" value="F:lyase activity"/>
    <property type="evidence" value="ECO:0007669"/>
    <property type="project" value="UniProtKB-KW"/>
</dbReference>
<organism evidence="1 2">
    <name type="scientific">Pelagibacterium luteolum</name>
    <dbReference type="NCBI Taxonomy" id="440168"/>
    <lineage>
        <taxon>Bacteria</taxon>
        <taxon>Pseudomonadati</taxon>
        <taxon>Pseudomonadota</taxon>
        <taxon>Alphaproteobacteria</taxon>
        <taxon>Hyphomicrobiales</taxon>
        <taxon>Devosiaceae</taxon>
        <taxon>Pelagibacterium</taxon>
    </lineage>
</organism>
<accession>A0A1G7SQF1</accession>
<evidence type="ECO:0000313" key="1">
    <source>
        <dbReference type="EMBL" id="SDG25122.1"/>
    </source>
</evidence>
<dbReference type="Proteomes" id="UP000199495">
    <property type="component" value="Unassembled WGS sequence"/>
</dbReference>
<gene>
    <name evidence="1" type="ORF">SAMN04487974_101652</name>
</gene>
<evidence type="ECO:0000313" key="2">
    <source>
        <dbReference type="Proteomes" id="UP000199495"/>
    </source>
</evidence>
<reference evidence="1 2" key="1">
    <citation type="submission" date="2016-10" db="EMBL/GenBank/DDBJ databases">
        <authorList>
            <person name="de Groot N.N."/>
        </authorList>
    </citation>
    <scope>NUCLEOTIDE SEQUENCE [LARGE SCALE GENOMIC DNA]</scope>
    <source>
        <strain evidence="1 2">CGMCC 1.10267</strain>
    </source>
</reference>
<dbReference type="InterPro" id="IPR007357">
    <property type="entry name" value="PhrB-like"/>
</dbReference>
<sequence>MTQPVSALRLILGDQLSRSLASLRDCDKTNDLVVLAEVMEEASYVPHHKKKLVFVFSAMRHFASELEKSGYRVRYYKLTDPDGADSLTDIVETLVKTHAPDRLVLTAPGEYRVRNMMEDWRETLDCSVVILEDDRFIASHADFEAWAGPDPKSLRMEYFYREMRKRTGYLMEDGKPIGGKWNFDAENRKAIPAAIQPPPRPHTPPDAITSDIIAMVGEKFPDNFGDLEPFDYPVTRRAALHALDWFIDAALPDFGTYQDAMRTGDPLLFHSHISALINIGLLDPREVCEKAIAAYENGKAPINAVEGFVRQVIGWREFIRGVYWLKMPGYGEENALNAKAPLPDFFWTAETDMNCLAQSIGDTKRLAFAHHIQRLMVIGNFSLLAGLDPKQVQHWFLLVYFDAYEWVEMPNVVGMALFADGGFFASKPYAAAGAYINRMSDYCSGCVYDPKKRTGTGACPFNALYWEFLDRHRQRFASNRRMSVILANLDRFEPEDLKAIRTEAKRFRESLTSAYAAP</sequence>
<dbReference type="InterPro" id="IPR052551">
    <property type="entry name" value="UV-DNA_repair_photolyase"/>
</dbReference>
<dbReference type="SUPFAM" id="SSF48173">
    <property type="entry name" value="Cryptochrome/photolyase FAD-binding domain"/>
    <property type="match status" value="1"/>
</dbReference>
<dbReference type="PANTHER" id="PTHR38657">
    <property type="entry name" value="SLR1343 PROTEIN"/>
    <property type="match status" value="1"/>
</dbReference>
<keyword evidence="1" id="KW-0456">Lyase</keyword>
<dbReference type="Gene3D" id="3.40.50.620">
    <property type="entry name" value="HUPs"/>
    <property type="match status" value="1"/>
</dbReference>
<protein>
    <submittedName>
        <fullName evidence="1">Deoxyribodipyrimidine photolyase-related protein</fullName>
    </submittedName>
</protein>
<dbReference type="OrthoDB" id="5288100at2"/>
<dbReference type="Gene3D" id="1.10.10.1710">
    <property type="entry name" value="Deoxyribodipyrimidine photolyase-related"/>
    <property type="match status" value="1"/>
</dbReference>
<keyword evidence="2" id="KW-1185">Reference proteome</keyword>
<dbReference type="InterPro" id="IPR014729">
    <property type="entry name" value="Rossmann-like_a/b/a_fold"/>
</dbReference>
<dbReference type="STRING" id="440168.SAMN04487974_101652"/>
<dbReference type="AlphaFoldDB" id="A0A1G7SQF1"/>
<dbReference type="InterPro" id="IPR036134">
    <property type="entry name" value="Crypto/Photolyase_FAD-like_sf"/>
</dbReference>
<dbReference type="Pfam" id="PF04244">
    <property type="entry name" value="DPRP"/>
    <property type="match status" value="1"/>
</dbReference>
<name>A0A1G7SQF1_9HYPH</name>